<comment type="similarity">
    <text evidence="3 10 11">Belongs to the cullin family.</text>
</comment>
<evidence type="ECO:0000256" key="4">
    <source>
        <dbReference type="ARBA" id="ARBA00022499"/>
    </source>
</evidence>
<dbReference type="InterPro" id="IPR045093">
    <property type="entry name" value="Cullin"/>
</dbReference>
<dbReference type="FunFam" id="1.20.1310.10:FF:000009">
    <property type="entry name" value="Cullin 5"/>
    <property type="match status" value="1"/>
</dbReference>
<dbReference type="PROSITE" id="PS01256">
    <property type="entry name" value="CULLIN_1"/>
    <property type="match status" value="1"/>
</dbReference>
<evidence type="ECO:0000259" key="12">
    <source>
        <dbReference type="PROSITE" id="PS50069"/>
    </source>
</evidence>
<dbReference type="GO" id="GO:0007165">
    <property type="term" value="P:signal transduction"/>
    <property type="evidence" value="ECO:0007669"/>
    <property type="project" value="UniProtKB-ARBA"/>
</dbReference>
<dbReference type="SMART" id="SM00884">
    <property type="entry name" value="Cullin_Nedd8"/>
    <property type="match status" value="1"/>
</dbReference>
<dbReference type="Pfam" id="PF00888">
    <property type="entry name" value="Cullin"/>
    <property type="match status" value="1"/>
</dbReference>
<feature type="domain" description="Cullin family profile" evidence="12">
    <location>
        <begin position="452"/>
        <end position="686"/>
    </location>
</feature>
<evidence type="ECO:0000313" key="14">
    <source>
        <dbReference type="Proteomes" id="UP000478052"/>
    </source>
</evidence>
<dbReference type="GO" id="GO:0031625">
    <property type="term" value="F:ubiquitin protein ligase binding"/>
    <property type="evidence" value="ECO:0007669"/>
    <property type="project" value="InterPro"/>
</dbReference>
<evidence type="ECO:0000313" key="13">
    <source>
        <dbReference type="EMBL" id="KAF0751819.1"/>
    </source>
</evidence>
<evidence type="ECO:0000256" key="7">
    <source>
        <dbReference type="ARBA" id="ARBA00022843"/>
    </source>
</evidence>
<evidence type="ECO:0000256" key="1">
    <source>
        <dbReference type="ARBA" id="ARBA00004123"/>
    </source>
</evidence>
<comment type="caution">
    <text evidence="13">The sequence shown here is derived from an EMBL/GenBank/DDBJ whole genome shotgun (WGS) entry which is preliminary data.</text>
</comment>
<comment type="subcellular location">
    <subcellularLocation>
        <location evidence="1">Nucleus</location>
    </subcellularLocation>
</comment>
<proteinExistence type="inferred from homology"/>
<dbReference type="InterPro" id="IPR019559">
    <property type="entry name" value="Cullin_neddylation_domain"/>
</dbReference>
<sequence length="828" mass="97430">MSQMKNDKTIIRFEEKWPEMRPIVIKLLQQEPVTQNEWQDLFYAVHLVCLWDEQGPIKMRQFLKTDIMEFIKKAQQRVMAHQEDQALLKAYITEWRKFFTQCNYLPTPFRQLENSLIGKSTIGIKKCNADKDSVVRKINNLRYVFLVASRRSDAVSNTTTHPCILNVTRRLVTELVSDQYRASGHCKENLMLDSWNQSIFNDIKQRLQDSAMKLVYLERNGEAFDSQLVIGVRESYVNLCSNYDDKLQIYRDYFERAYIETTEAFYKAKAPEYLELHGVQNYMRYADLKLREEEIRAQKYLETNSDSVQLLTDRCVVVLVSNFRHTILAECTDMIKSNDTEKLSLLFKLMDRVPDGILKMLKDLEDYIVSAGLADMMASADIITQDSEKYVEQLLLLFHKFSNLVQEAFNDDPRFLTARDKAYKQVVNDTTVFRLELPTKQNSAVKCQPESKCPELLANYCDMLLRKTPLSKRLTADEIESKLKDVLLVLKYVQNKDVFMRFHKAHLTRRLILDTSADSEKEENMVEWLREVGMPADYVNKLARMFQDIKVSEDLNQQFKETYRNLKGSIADSINIKILNAGAWSRGSERVTVSLPMELEDYIPEVEDFYRKKHSGRKLQWYHHMSNGTITFLNEIGRFDIDVTTFQMAVLFAWNQRPKDKISYENLRLATELPDPELRRTLWSLVSFPKLKKQVVLVEPEVPSPKEFNENTLFWINEQFSIVKNGKLQKRGKINLIGRLQLSTERSKEEDNECIVQLRILRVQEAIIKILKMRKQISNWNLQTELVDILKNMFLPSKKMIKEQVEWLIEHKYMKRDEDDINLFVYIA</sequence>
<dbReference type="PROSITE" id="PS50069">
    <property type="entry name" value="CULLIN_2"/>
    <property type="match status" value="1"/>
</dbReference>
<dbReference type="FunFam" id="1.20.1310.10:FF:000017">
    <property type="entry name" value="Cullin 5"/>
    <property type="match status" value="1"/>
</dbReference>
<keyword evidence="8" id="KW-0539">Nucleus</keyword>
<evidence type="ECO:0000256" key="9">
    <source>
        <dbReference type="ARBA" id="ARBA00040451"/>
    </source>
</evidence>
<dbReference type="SUPFAM" id="SSF74788">
    <property type="entry name" value="Cullin repeat-like"/>
    <property type="match status" value="1"/>
</dbReference>
<dbReference type="InterPro" id="IPR036388">
    <property type="entry name" value="WH-like_DNA-bd_sf"/>
</dbReference>
<comment type="pathway">
    <text evidence="2">Protein modification; protein ubiquitination.</text>
</comment>
<evidence type="ECO:0000256" key="8">
    <source>
        <dbReference type="ARBA" id="ARBA00023242"/>
    </source>
</evidence>
<dbReference type="InterPro" id="IPR059120">
    <property type="entry name" value="Cullin-like_AB"/>
</dbReference>
<evidence type="ECO:0000256" key="3">
    <source>
        <dbReference type="ARBA" id="ARBA00006019"/>
    </source>
</evidence>
<dbReference type="AlphaFoldDB" id="A0A6G0Y9T2"/>
<dbReference type="Gene3D" id="1.10.10.10">
    <property type="entry name" value="Winged helix-like DNA-binding domain superfamily/Winged helix DNA-binding domain"/>
    <property type="match status" value="1"/>
</dbReference>
<dbReference type="InterPro" id="IPR036317">
    <property type="entry name" value="Cullin_homology_sf"/>
</dbReference>
<dbReference type="SMART" id="SM00182">
    <property type="entry name" value="CULLIN"/>
    <property type="match status" value="1"/>
</dbReference>
<accession>A0A6G0Y9T2</accession>
<dbReference type="Proteomes" id="UP000478052">
    <property type="component" value="Unassembled WGS sequence"/>
</dbReference>
<dbReference type="InterPro" id="IPR016158">
    <property type="entry name" value="Cullin_homology"/>
</dbReference>
<name>A0A6G0Y9T2_APHCR</name>
<dbReference type="FunFam" id="1.20.1310.10:FF:000014">
    <property type="entry name" value="Cullin 5"/>
    <property type="match status" value="1"/>
</dbReference>
<dbReference type="Pfam" id="PF10557">
    <property type="entry name" value="Cullin_Nedd8"/>
    <property type="match status" value="1"/>
</dbReference>
<dbReference type="InterPro" id="IPR016159">
    <property type="entry name" value="Cullin_repeat-like_dom_sf"/>
</dbReference>
<dbReference type="GO" id="GO:0031461">
    <property type="term" value="C:cullin-RING ubiquitin ligase complex"/>
    <property type="evidence" value="ECO:0007669"/>
    <property type="project" value="InterPro"/>
</dbReference>
<dbReference type="FunFam" id="1.10.10.10:FF:000142">
    <property type="entry name" value="Cullin 5"/>
    <property type="match status" value="1"/>
</dbReference>
<keyword evidence="6" id="KW-0833">Ubl conjugation pathway</keyword>
<dbReference type="GO" id="GO:0016567">
    <property type="term" value="P:protein ubiquitination"/>
    <property type="evidence" value="ECO:0007669"/>
    <property type="project" value="UniProtKB-ARBA"/>
</dbReference>
<evidence type="ECO:0000256" key="6">
    <source>
        <dbReference type="ARBA" id="ARBA00022786"/>
    </source>
</evidence>
<dbReference type="Gene3D" id="1.20.1310.10">
    <property type="entry name" value="Cullin Repeats"/>
    <property type="match status" value="4"/>
</dbReference>
<evidence type="ECO:0000256" key="10">
    <source>
        <dbReference type="PROSITE-ProRule" id="PRU00330"/>
    </source>
</evidence>
<protein>
    <recommendedName>
        <fullName evidence="9">Cullin-5</fullName>
    </recommendedName>
</protein>
<reference evidence="13 14" key="1">
    <citation type="submission" date="2019-08" db="EMBL/GenBank/DDBJ databases">
        <title>Whole genome of Aphis craccivora.</title>
        <authorList>
            <person name="Voronova N.V."/>
            <person name="Shulinski R.S."/>
            <person name="Bandarenka Y.V."/>
            <person name="Zhorov D.G."/>
            <person name="Warner D."/>
        </authorList>
    </citation>
    <scope>NUCLEOTIDE SEQUENCE [LARGE SCALE GENOMIC DNA]</scope>
    <source>
        <strain evidence="13">180601</strain>
        <tissue evidence="13">Whole Body</tissue>
    </source>
</reference>
<keyword evidence="4" id="KW-1017">Isopeptide bond</keyword>
<dbReference type="GO" id="GO:0005634">
    <property type="term" value="C:nucleus"/>
    <property type="evidence" value="ECO:0007669"/>
    <property type="project" value="UniProtKB-SubCell"/>
</dbReference>
<dbReference type="GO" id="GO:0006511">
    <property type="term" value="P:ubiquitin-dependent protein catabolic process"/>
    <property type="evidence" value="ECO:0007669"/>
    <property type="project" value="InterPro"/>
</dbReference>
<dbReference type="SUPFAM" id="SSF75632">
    <property type="entry name" value="Cullin homology domain"/>
    <property type="match status" value="1"/>
</dbReference>
<dbReference type="Gene3D" id="3.30.230.130">
    <property type="entry name" value="Cullin, Chain C, Domain 2"/>
    <property type="match status" value="1"/>
</dbReference>
<dbReference type="SUPFAM" id="SSF46785">
    <property type="entry name" value="Winged helix' DNA-binding domain"/>
    <property type="match status" value="1"/>
</dbReference>
<dbReference type="OrthoDB" id="27073at2759"/>
<gene>
    <name evidence="13" type="ORF">FWK35_00020067</name>
</gene>
<keyword evidence="14" id="KW-1185">Reference proteome</keyword>
<evidence type="ECO:0000256" key="5">
    <source>
        <dbReference type="ARBA" id="ARBA00022553"/>
    </source>
</evidence>
<dbReference type="Pfam" id="PF26557">
    <property type="entry name" value="Cullin_AB"/>
    <property type="match status" value="1"/>
</dbReference>
<dbReference type="InterPro" id="IPR036390">
    <property type="entry name" value="WH_DNA-bd_sf"/>
</dbReference>
<dbReference type="EMBL" id="VUJU01005243">
    <property type="protein sequence ID" value="KAF0751819.1"/>
    <property type="molecule type" value="Genomic_DNA"/>
</dbReference>
<keyword evidence="5" id="KW-0597">Phosphoprotein</keyword>
<dbReference type="FunFam" id="3.30.230.130:FF:000004">
    <property type="entry name" value="Cullin 5"/>
    <property type="match status" value="1"/>
</dbReference>
<evidence type="ECO:0000256" key="2">
    <source>
        <dbReference type="ARBA" id="ARBA00004906"/>
    </source>
</evidence>
<dbReference type="InterPro" id="IPR001373">
    <property type="entry name" value="Cullin_N"/>
</dbReference>
<organism evidence="13 14">
    <name type="scientific">Aphis craccivora</name>
    <name type="common">Cowpea aphid</name>
    <dbReference type="NCBI Taxonomy" id="307492"/>
    <lineage>
        <taxon>Eukaryota</taxon>
        <taxon>Metazoa</taxon>
        <taxon>Ecdysozoa</taxon>
        <taxon>Arthropoda</taxon>
        <taxon>Hexapoda</taxon>
        <taxon>Insecta</taxon>
        <taxon>Pterygota</taxon>
        <taxon>Neoptera</taxon>
        <taxon>Paraneoptera</taxon>
        <taxon>Hemiptera</taxon>
        <taxon>Sternorrhyncha</taxon>
        <taxon>Aphidomorpha</taxon>
        <taxon>Aphidoidea</taxon>
        <taxon>Aphididae</taxon>
        <taxon>Aphidini</taxon>
        <taxon>Aphis</taxon>
        <taxon>Aphis</taxon>
    </lineage>
</organism>
<dbReference type="InterPro" id="IPR016157">
    <property type="entry name" value="Cullin_CS"/>
</dbReference>
<keyword evidence="7" id="KW-0832">Ubl conjugation</keyword>
<evidence type="ECO:0000256" key="11">
    <source>
        <dbReference type="RuleBase" id="RU003829"/>
    </source>
</evidence>
<dbReference type="PANTHER" id="PTHR11932">
    <property type="entry name" value="CULLIN"/>
    <property type="match status" value="1"/>
</dbReference>